<sequence length="278" mass="31565">MKNAVQDLVVSFFGFVSSTLTAFLLWKIEEILGFSIYSFSLWFIIPIGAIGCGFLAASGYYLGSVLFGHRPSKMLMFNMVLISISTFFMVHWFSYASIEIEGKLLSDYISLIDYLKYILQHQSMEFRVHAVKVGESGELGSIGFFTAFLQIVGFAIGGFVVYGYLSNLPYCTSCAVYLKSKMKNVRYFGSADTFAKMFDELIDYFKNSELQNAITLHKNAGEPEHFSDAYLIATLHRKQCTKCQQNWLSFSAHKKNGNEWNEIEDVKVSKFYAGELHD</sequence>
<dbReference type="EMBL" id="JACOGA010000005">
    <property type="protein sequence ID" value="MBC3873391.1"/>
    <property type="molecule type" value="Genomic_DNA"/>
</dbReference>
<proteinExistence type="predicted"/>
<dbReference type="RefSeq" id="WP_186941420.1">
    <property type="nucleotide sequence ID" value="NZ_JACOGA010000005.1"/>
</dbReference>
<comment type="caution">
    <text evidence="2">The sequence shown here is derived from an EMBL/GenBank/DDBJ whole genome shotgun (WGS) entry which is preliminary data.</text>
</comment>
<feature type="transmembrane region" description="Helical" evidence="1">
    <location>
        <begin position="7"/>
        <end position="28"/>
    </location>
</feature>
<feature type="transmembrane region" description="Helical" evidence="1">
    <location>
        <begin position="75"/>
        <end position="95"/>
    </location>
</feature>
<evidence type="ECO:0000256" key="1">
    <source>
        <dbReference type="SAM" id="Phobius"/>
    </source>
</evidence>
<accession>A0ABR6Y9W9</accession>
<reference evidence="2 3" key="1">
    <citation type="submission" date="2020-08" db="EMBL/GenBank/DDBJ databases">
        <title>Novel species isolated from subtropical streams in China.</title>
        <authorList>
            <person name="Lu H."/>
        </authorList>
    </citation>
    <scope>NUCLEOTIDE SEQUENCE [LARGE SCALE GENOMIC DNA]</scope>
    <source>
        <strain evidence="2 3">LX15W</strain>
    </source>
</reference>
<feature type="transmembrane region" description="Helical" evidence="1">
    <location>
        <begin position="40"/>
        <end position="63"/>
    </location>
</feature>
<feature type="transmembrane region" description="Helical" evidence="1">
    <location>
        <begin position="142"/>
        <end position="165"/>
    </location>
</feature>
<evidence type="ECO:0000313" key="3">
    <source>
        <dbReference type="Proteomes" id="UP000624279"/>
    </source>
</evidence>
<evidence type="ECO:0000313" key="2">
    <source>
        <dbReference type="EMBL" id="MBC3873391.1"/>
    </source>
</evidence>
<dbReference type="Proteomes" id="UP000624279">
    <property type="component" value="Unassembled WGS sequence"/>
</dbReference>
<keyword evidence="1" id="KW-0472">Membrane</keyword>
<gene>
    <name evidence="2" type="ORF">H8K55_07330</name>
</gene>
<protein>
    <submittedName>
        <fullName evidence="2">Uncharacterized protein</fullName>
    </submittedName>
</protein>
<name>A0ABR6Y9W9_9BURK</name>
<keyword evidence="1" id="KW-1133">Transmembrane helix</keyword>
<keyword evidence="1" id="KW-0812">Transmembrane</keyword>
<organism evidence="2 3">
    <name type="scientific">Undibacterium flavidum</name>
    <dbReference type="NCBI Taxonomy" id="2762297"/>
    <lineage>
        <taxon>Bacteria</taxon>
        <taxon>Pseudomonadati</taxon>
        <taxon>Pseudomonadota</taxon>
        <taxon>Betaproteobacteria</taxon>
        <taxon>Burkholderiales</taxon>
        <taxon>Oxalobacteraceae</taxon>
        <taxon>Undibacterium</taxon>
    </lineage>
</organism>
<keyword evidence="3" id="KW-1185">Reference proteome</keyword>